<evidence type="ECO:0000313" key="2">
    <source>
        <dbReference type="EMBL" id="KAJ8489065.1"/>
    </source>
</evidence>
<feature type="compositionally biased region" description="Basic and acidic residues" evidence="1">
    <location>
        <begin position="312"/>
        <end position="321"/>
    </location>
</feature>
<reference evidence="2" key="1">
    <citation type="submission" date="2022-11" db="EMBL/GenBank/DDBJ databases">
        <title>Genome Sequence of Cubamyces cubensis.</title>
        <authorList>
            <person name="Buettner E."/>
        </authorList>
    </citation>
    <scope>NUCLEOTIDE SEQUENCE</scope>
    <source>
        <strain evidence="2">MPL-01</strain>
    </source>
</reference>
<name>A0AAD7TZC0_9APHY</name>
<evidence type="ECO:0000313" key="3">
    <source>
        <dbReference type="Proteomes" id="UP001215151"/>
    </source>
</evidence>
<dbReference type="EMBL" id="JAPEVG010000054">
    <property type="protein sequence ID" value="KAJ8489065.1"/>
    <property type="molecule type" value="Genomic_DNA"/>
</dbReference>
<dbReference type="Proteomes" id="UP001215151">
    <property type="component" value="Unassembled WGS sequence"/>
</dbReference>
<keyword evidence="3" id="KW-1185">Reference proteome</keyword>
<gene>
    <name evidence="2" type="ORF">ONZ51_g3182</name>
</gene>
<proteinExistence type="predicted"/>
<sequence>MAQSRSPMSCVKCSSPCTDEFIPPHFNNADYSRYYQIGDIWAIQEGTHVPVYRILDSGRTGYTGSSYTSTAGFVSTPPDPAGAGNSGAKGRYDPRPCIIMERTLKTSPNGCSICLMATFRRTGRLEYLPEILQRFCIPVSPHDLIRPNTTHIHTTPEWYTRNAWVIAYKYDTFGRILGRWENRKSKRPKESSYMLDWEAICAQDPTVKQRCYDQYKAIRRQLYDKRKASQQLVKKPTSMVTVVGVPPPDQLPGGWGPNAVTPKVQPICLEDSGERSYADKVKGHEDPFDTQPKRTHSPLNVIRRIRSKLRSPSKEPGEKSE</sequence>
<feature type="region of interest" description="Disordered" evidence="1">
    <location>
        <begin position="271"/>
        <end position="321"/>
    </location>
</feature>
<comment type="caution">
    <text evidence="2">The sequence shown here is derived from an EMBL/GenBank/DDBJ whole genome shotgun (WGS) entry which is preliminary data.</text>
</comment>
<organism evidence="2 3">
    <name type="scientific">Trametes cubensis</name>
    <dbReference type="NCBI Taxonomy" id="1111947"/>
    <lineage>
        <taxon>Eukaryota</taxon>
        <taxon>Fungi</taxon>
        <taxon>Dikarya</taxon>
        <taxon>Basidiomycota</taxon>
        <taxon>Agaricomycotina</taxon>
        <taxon>Agaricomycetes</taxon>
        <taxon>Polyporales</taxon>
        <taxon>Polyporaceae</taxon>
        <taxon>Trametes</taxon>
    </lineage>
</organism>
<accession>A0AAD7TZC0</accession>
<feature type="compositionally biased region" description="Basic and acidic residues" evidence="1">
    <location>
        <begin position="272"/>
        <end position="287"/>
    </location>
</feature>
<evidence type="ECO:0000256" key="1">
    <source>
        <dbReference type="SAM" id="MobiDB-lite"/>
    </source>
</evidence>
<dbReference type="AlphaFoldDB" id="A0AAD7TZC0"/>
<protein>
    <submittedName>
        <fullName evidence="2">Uncharacterized protein</fullName>
    </submittedName>
</protein>